<feature type="compositionally biased region" description="Polar residues" evidence="4">
    <location>
        <begin position="258"/>
        <end position="270"/>
    </location>
</feature>
<keyword evidence="2" id="KW-0813">Transport</keyword>
<dbReference type="Pfam" id="PF03765">
    <property type="entry name" value="CRAL_TRIO_N"/>
    <property type="match status" value="1"/>
</dbReference>
<evidence type="ECO:0000256" key="2">
    <source>
        <dbReference type="ARBA" id="ARBA00022448"/>
    </source>
</evidence>
<dbReference type="SMART" id="SM00516">
    <property type="entry name" value="SEC14"/>
    <property type="match status" value="1"/>
</dbReference>
<dbReference type="Gene3D" id="3.40.525.10">
    <property type="entry name" value="CRAL-TRIO lipid binding domain"/>
    <property type="match status" value="1"/>
</dbReference>
<dbReference type="GO" id="GO:0016020">
    <property type="term" value="C:membrane"/>
    <property type="evidence" value="ECO:0007669"/>
    <property type="project" value="UniProtKB-SubCell"/>
</dbReference>
<gene>
    <name evidence="6" type="ORF">LRAMOSA05700</name>
</gene>
<dbReference type="PANTHER" id="PTHR45932:SF17">
    <property type="entry name" value="CELLULAR RETINALDEHYDE-BINDING_TRIPLE FUNCTION DOMAIN-CONTAINING PROTEIN"/>
    <property type="match status" value="1"/>
</dbReference>
<reference evidence="6" key="1">
    <citation type="journal article" date="2014" name="Genome Announc.">
        <title>De novo whole-genome sequence and genome annotation of Lichtheimia ramosa.</title>
        <authorList>
            <person name="Linde J."/>
            <person name="Schwartze V."/>
            <person name="Binder U."/>
            <person name="Lass-Florl C."/>
            <person name="Voigt K."/>
            <person name="Horn F."/>
        </authorList>
    </citation>
    <scope>NUCLEOTIDE SEQUENCE</scope>
    <source>
        <strain evidence="6">JMRC FSU:6197</strain>
    </source>
</reference>
<dbReference type="AlphaFoldDB" id="A0A077X232"/>
<dbReference type="SUPFAM" id="SSF46938">
    <property type="entry name" value="CRAL/TRIO N-terminal domain"/>
    <property type="match status" value="1"/>
</dbReference>
<dbReference type="InterPro" id="IPR036865">
    <property type="entry name" value="CRAL-TRIO_dom_sf"/>
</dbReference>
<evidence type="ECO:0000256" key="3">
    <source>
        <dbReference type="ARBA" id="ARBA00023136"/>
    </source>
</evidence>
<protein>
    <recommendedName>
        <fullName evidence="5">CRAL-TRIO domain-containing protein</fullName>
    </recommendedName>
</protein>
<dbReference type="EMBL" id="LK023379">
    <property type="protein sequence ID" value="CDS13524.1"/>
    <property type="molecule type" value="Genomic_DNA"/>
</dbReference>
<proteinExistence type="predicted"/>
<evidence type="ECO:0000256" key="1">
    <source>
        <dbReference type="ARBA" id="ARBA00004370"/>
    </source>
</evidence>
<organism evidence="6">
    <name type="scientific">Lichtheimia ramosa</name>
    <dbReference type="NCBI Taxonomy" id="688394"/>
    <lineage>
        <taxon>Eukaryota</taxon>
        <taxon>Fungi</taxon>
        <taxon>Fungi incertae sedis</taxon>
        <taxon>Mucoromycota</taxon>
        <taxon>Mucoromycotina</taxon>
        <taxon>Mucoromycetes</taxon>
        <taxon>Mucorales</taxon>
        <taxon>Lichtheimiaceae</taxon>
        <taxon>Lichtheimia</taxon>
    </lineage>
</organism>
<dbReference type="PANTHER" id="PTHR45932">
    <property type="entry name" value="PATELLIN-1"/>
    <property type="match status" value="1"/>
</dbReference>
<dbReference type="OrthoDB" id="75724at2759"/>
<dbReference type="PROSITE" id="PS50191">
    <property type="entry name" value="CRAL_TRIO"/>
    <property type="match status" value="1"/>
</dbReference>
<dbReference type="GO" id="GO:0008289">
    <property type="term" value="F:lipid binding"/>
    <property type="evidence" value="ECO:0007669"/>
    <property type="project" value="InterPro"/>
</dbReference>
<accession>A0A077X232</accession>
<dbReference type="InterPro" id="IPR044834">
    <property type="entry name" value="PATL"/>
</dbReference>
<feature type="domain" description="CRAL-TRIO" evidence="5">
    <location>
        <begin position="92"/>
        <end position="265"/>
    </location>
</feature>
<dbReference type="Pfam" id="PF00650">
    <property type="entry name" value="CRAL_TRIO"/>
    <property type="match status" value="1"/>
</dbReference>
<evidence type="ECO:0000259" key="5">
    <source>
        <dbReference type="PROSITE" id="PS50191"/>
    </source>
</evidence>
<evidence type="ECO:0000313" key="6">
    <source>
        <dbReference type="EMBL" id="CDS13524.1"/>
    </source>
</evidence>
<keyword evidence="3" id="KW-0472">Membrane</keyword>
<name>A0A077X232_9FUNG</name>
<dbReference type="SUPFAM" id="SSF52087">
    <property type="entry name" value="CRAL/TRIO domain"/>
    <property type="match status" value="1"/>
</dbReference>
<feature type="region of interest" description="Disordered" evidence="4">
    <location>
        <begin position="258"/>
        <end position="346"/>
    </location>
</feature>
<sequence length="346" mass="39379">MTQNKFVKEFTKEETDAVTKFKALLPDVLKTAFKSESEPEPYKLWDIALDKDSTDERLDVLLVKFLRARQNDLEAARTMLSDSIAWRREFKADTILEEEFDESIFGSVGYIHEHDKEGRPVCYNFYGDLDQEKVFGDPEKFIRWRVQLMEKGVKLVDFVNVDSMIQVHDYKGASMFGRTANAKAATKDIIKIMQDNYPEFLATKYFVNVPWWGSKIFKLIRPLLPEATFKKFVVCSNDELIDTLSEKIPKDNLPAVYTASSSEGQHATTTPKEEPKVQENQPNETDVSAADKKEEAELSTSAKNEAAEEENTPPKAVDDDEPKKDEEPISKKAEKQPAVASESNNA</sequence>
<dbReference type="InterPro" id="IPR011074">
    <property type="entry name" value="CRAL/TRIO_N_dom"/>
</dbReference>
<dbReference type="InterPro" id="IPR036273">
    <property type="entry name" value="CRAL/TRIO_N_dom_sf"/>
</dbReference>
<dbReference type="CDD" id="cd00170">
    <property type="entry name" value="SEC14"/>
    <property type="match status" value="1"/>
</dbReference>
<evidence type="ECO:0000256" key="4">
    <source>
        <dbReference type="SAM" id="MobiDB-lite"/>
    </source>
</evidence>
<comment type="subcellular location">
    <subcellularLocation>
        <location evidence="1">Membrane</location>
    </subcellularLocation>
</comment>
<feature type="compositionally biased region" description="Basic and acidic residues" evidence="4">
    <location>
        <begin position="321"/>
        <end position="335"/>
    </location>
</feature>
<dbReference type="InterPro" id="IPR001251">
    <property type="entry name" value="CRAL-TRIO_dom"/>
</dbReference>